<evidence type="ECO:0000259" key="2">
    <source>
        <dbReference type="Pfam" id="PF01261"/>
    </source>
</evidence>
<protein>
    <submittedName>
        <fullName evidence="3">Sugar phosphate isomerase/epimerase</fullName>
    </submittedName>
</protein>
<dbReference type="OrthoDB" id="9786584at2"/>
<evidence type="ECO:0000256" key="1">
    <source>
        <dbReference type="ARBA" id="ARBA00023235"/>
    </source>
</evidence>
<sequence>MKTSYMWVDPSLPRDHTITGLMMPLPEALSAVKDLGFDGVELMIGNPASFDAETFERQVKDHGLSTSQICTGELFGSYGLALNHPDVSLRSAAMRSAEDVIRMAGRWQCTVGIGRFRGKVWDSDPGVSMGRMADSLRHLNKVAEDEGVDILLEPLRRDVCDTLNTVAETASVIQAWRLDRFGWLLDTDHVDLGQTESIRREVRSLGFVHLADSRHMPLGRGDIRFEDYIALFASLGYQGYCSVEVFPDPSIKDELLLEEMAERLSEYFRKANVRKEESHAD</sequence>
<dbReference type="InterPro" id="IPR013022">
    <property type="entry name" value="Xyl_isomerase-like_TIM-brl"/>
</dbReference>
<dbReference type="InterPro" id="IPR050417">
    <property type="entry name" value="Sugar_Epim/Isomerase"/>
</dbReference>
<dbReference type="SUPFAM" id="SSF51658">
    <property type="entry name" value="Xylose isomerase-like"/>
    <property type="match status" value="1"/>
</dbReference>
<evidence type="ECO:0000313" key="4">
    <source>
        <dbReference type="Proteomes" id="UP000266489"/>
    </source>
</evidence>
<gene>
    <name evidence="3" type="ORF">SMC5_09965</name>
</gene>
<dbReference type="PANTHER" id="PTHR43489">
    <property type="entry name" value="ISOMERASE"/>
    <property type="match status" value="1"/>
</dbReference>
<dbReference type="EMBL" id="QXIU01000245">
    <property type="protein sequence ID" value="RIE07308.1"/>
    <property type="molecule type" value="Genomic_DNA"/>
</dbReference>
<dbReference type="AlphaFoldDB" id="A0A398D401"/>
<organism evidence="3 4">
    <name type="scientific">Candidatus Cryosericum odellii</name>
    <dbReference type="NCBI Taxonomy" id="2290917"/>
    <lineage>
        <taxon>Bacteria</taxon>
        <taxon>Pseudomonadati</taxon>
        <taxon>Caldisericota/Cryosericota group</taxon>
        <taxon>Candidatus Cryosericota</taxon>
        <taxon>Candidatus Cryosericia</taxon>
        <taxon>Candidatus Cryosericales</taxon>
        <taxon>Candidatus Cryosericaceae</taxon>
        <taxon>Candidatus Cryosericum</taxon>
    </lineage>
</organism>
<accession>A0A398D401</accession>
<keyword evidence="1 3" id="KW-0413">Isomerase</keyword>
<dbReference type="Gene3D" id="3.20.20.150">
    <property type="entry name" value="Divalent-metal-dependent TIM barrel enzymes"/>
    <property type="match status" value="1"/>
</dbReference>
<comment type="caution">
    <text evidence="3">The sequence shown here is derived from an EMBL/GenBank/DDBJ whole genome shotgun (WGS) entry which is preliminary data.</text>
</comment>
<proteinExistence type="predicted"/>
<name>A0A398D401_9BACT</name>
<dbReference type="PANTHER" id="PTHR43489:SF7">
    <property type="entry name" value="3-DEHYDRO-D-GULOSIDE 4-EPIMERASE-RELATED"/>
    <property type="match status" value="1"/>
</dbReference>
<dbReference type="Proteomes" id="UP000266489">
    <property type="component" value="Unassembled WGS sequence"/>
</dbReference>
<feature type="domain" description="Xylose isomerase-like TIM barrel" evidence="2">
    <location>
        <begin position="30"/>
        <end position="263"/>
    </location>
</feature>
<reference evidence="3 4" key="1">
    <citation type="submission" date="2018-09" db="EMBL/GenBank/DDBJ databases">
        <title>Discovery and Ecogenomic Context for Candidatus Cryosericales, a Global Caldiserica Order Active in Thawing Permafrost.</title>
        <authorList>
            <person name="Martinez M.A."/>
            <person name="Woodcroft B.J."/>
            <person name="Ignacio Espinoza J.C."/>
            <person name="Zayed A."/>
            <person name="Singleton C.M."/>
            <person name="Boyd J."/>
            <person name="Li Y.-F."/>
            <person name="Purvine S."/>
            <person name="Maughan H."/>
            <person name="Hodgkins S.B."/>
            <person name="Anderson D."/>
            <person name="Sederholm M."/>
            <person name="Temperton B."/>
            <person name="Saleska S.R."/>
            <person name="Tyson G.W."/>
            <person name="Rich V.I."/>
        </authorList>
    </citation>
    <scope>NUCLEOTIDE SEQUENCE [LARGE SCALE GENOMIC DNA]</scope>
    <source>
        <strain evidence="3 4">SMC5</strain>
    </source>
</reference>
<dbReference type="Pfam" id="PF01261">
    <property type="entry name" value="AP_endonuc_2"/>
    <property type="match status" value="1"/>
</dbReference>
<dbReference type="GO" id="GO:0016853">
    <property type="term" value="F:isomerase activity"/>
    <property type="evidence" value="ECO:0007669"/>
    <property type="project" value="UniProtKB-KW"/>
</dbReference>
<evidence type="ECO:0000313" key="3">
    <source>
        <dbReference type="EMBL" id="RIE07308.1"/>
    </source>
</evidence>
<dbReference type="InterPro" id="IPR036237">
    <property type="entry name" value="Xyl_isomerase-like_sf"/>
</dbReference>